<proteinExistence type="inferred from homology"/>
<comment type="similarity">
    <text evidence="2">Belongs to the drug/metabolite transporter (DMT) superfamily. 10 TMS drug/metabolite exporter (DME) (TC 2.A.7.3) family.</text>
</comment>
<dbReference type="AlphaFoldDB" id="A0A0B5E834"/>
<keyword evidence="4 6" id="KW-1133">Transmembrane helix</keyword>
<dbReference type="SUPFAM" id="SSF103481">
    <property type="entry name" value="Multidrug resistance efflux transporter EmrE"/>
    <property type="match status" value="2"/>
</dbReference>
<name>A0A0B5E834_9RHOB</name>
<accession>A0A0B5E834</accession>
<feature type="domain" description="EamA" evidence="7">
    <location>
        <begin position="14"/>
        <end position="146"/>
    </location>
</feature>
<keyword evidence="5 6" id="KW-0472">Membrane</keyword>
<keyword evidence="9" id="KW-1185">Reference proteome</keyword>
<feature type="transmembrane region" description="Helical" evidence="6">
    <location>
        <begin position="270"/>
        <end position="288"/>
    </location>
</feature>
<feature type="transmembrane region" description="Helical" evidence="6">
    <location>
        <begin position="189"/>
        <end position="210"/>
    </location>
</feature>
<dbReference type="PANTHER" id="PTHR22911:SF6">
    <property type="entry name" value="SOLUTE CARRIER FAMILY 35 MEMBER G1"/>
    <property type="match status" value="1"/>
</dbReference>
<organism evidence="8 9">
    <name type="scientific">Celeribacter indicus</name>
    <dbReference type="NCBI Taxonomy" id="1208324"/>
    <lineage>
        <taxon>Bacteria</taxon>
        <taxon>Pseudomonadati</taxon>
        <taxon>Pseudomonadota</taxon>
        <taxon>Alphaproteobacteria</taxon>
        <taxon>Rhodobacterales</taxon>
        <taxon>Roseobacteraceae</taxon>
        <taxon>Celeribacter</taxon>
    </lineage>
</organism>
<gene>
    <name evidence="8" type="ORF">P73_4461</name>
</gene>
<feature type="transmembrane region" description="Helical" evidence="6">
    <location>
        <begin position="40"/>
        <end position="63"/>
    </location>
</feature>
<reference evidence="8 9" key="1">
    <citation type="journal article" date="2014" name="Int. J. Syst. Evol. Microbiol.">
        <title>Celeribacter indicus sp. nov., a polycyclic aromatic hydrocarbon-degrading bacterium from deep-sea sediment and reclassification of Huaishuia halophila as Celeribacter halophilus comb. nov.</title>
        <authorList>
            <person name="Lai Q."/>
            <person name="Cao J."/>
            <person name="Yuan J."/>
            <person name="Li F."/>
            <person name="Shao Z."/>
        </authorList>
    </citation>
    <scope>NUCLEOTIDE SEQUENCE [LARGE SCALE GENOMIC DNA]</scope>
    <source>
        <strain evidence="8">P73</strain>
        <plasmid evidence="9">Plasmid pP73A</plasmid>
    </source>
</reference>
<keyword evidence="3 6" id="KW-0812">Transmembrane</keyword>
<evidence type="ECO:0000313" key="8">
    <source>
        <dbReference type="EMBL" id="AJE49176.1"/>
    </source>
</evidence>
<feature type="transmembrane region" description="Helical" evidence="6">
    <location>
        <begin position="156"/>
        <end position="177"/>
    </location>
</feature>
<evidence type="ECO:0000256" key="6">
    <source>
        <dbReference type="SAM" id="Phobius"/>
    </source>
</evidence>
<geneLocation type="plasmid" evidence="8 9">
    <name>pP73A</name>
</geneLocation>
<feature type="transmembrane region" description="Helical" evidence="6">
    <location>
        <begin position="244"/>
        <end position="264"/>
    </location>
</feature>
<feature type="transmembrane region" description="Helical" evidence="6">
    <location>
        <begin position="106"/>
        <end position="123"/>
    </location>
</feature>
<feature type="transmembrane region" description="Helical" evidence="6">
    <location>
        <begin position="12"/>
        <end position="28"/>
    </location>
</feature>
<dbReference type="InterPro" id="IPR000620">
    <property type="entry name" value="EamA_dom"/>
</dbReference>
<dbReference type="PANTHER" id="PTHR22911">
    <property type="entry name" value="ACYL-MALONYL CONDENSING ENZYME-RELATED"/>
    <property type="match status" value="1"/>
</dbReference>
<evidence type="ECO:0000256" key="1">
    <source>
        <dbReference type="ARBA" id="ARBA00004141"/>
    </source>
</evidence>
<comment type="subcellular location">
    <subcellularLocation>
        <location evidence="1">Membrane</location>
        <topology evidence="1">Multi-pass membrane protein</topology>
    </subcellularLocation>
</comment>
<dbReference type="Proteomes" id="UP000031521">
    <property type="component" value="Plasmid pP73A"/>
</dbReference>
<dbReference type="RefSeq" id="WP_052453639.1">
    <property type="nucleotide sequence ID" value="NZ_CP004394.1"/>
</dbReference>
<evidence type="ECO:0000256" key="5">
    <source>
        <dbReference type="ARBA" id="ARBA00023136"/>
    </source>
</evidence>
<evidence type="ECO:0000256" key="4">
    <source>
        <dbReference type="ARBA" id="ARBA00022989"/>
    </source>
</evidence>
<keyword evidence="8" id="KW-0614">Plasmid</keyword>
<dbReference type="KEGG" id="cid:P73_4461"/>
<dbReference type="Pfam" id="PF00892">
    <property type="entry name" value="EamA"/>
    <property type="match status" value="2"/>
</dbReference>
<dbReference type="OrthoDB" id="9812899at2"/>
<evidence type="ECO:0000313" key="9">
    <source>
        <dbReference type="Proteomes" id="UP000031521"/>
    </source>
</evidence>
<protein>
    <submittedName>
        <fullName evidence="8">Putative permease, DMT superfamily protein</fullName>
    </submittedName>
</protein>
<feature type="transmembrane region" description="Helical" evidence="6">
    <location>
        <begin position="130"/>
        <end position="150"/>
    </location>
</feature>
<feature type="transmembrane region" description="Helical" evidence="6">
    <location>
        <begin position="216"/>
        <end position="237"/>
    </location>
</feature>
<dbReference type="InterPro" id="IPR037185">
    <property type="entry name" value="EmrE-like"/>
</dbReference>
<feature type="domain" description="EamA" evidence="7">
    <location>
        <begin position="156"/>
        <end position="281"/>
    </location>
</feature>
<dbReference type="HOGENOM" id="CLU_032828_2_2_5"/>
<evidence type="ECO:0000256" key="2">
    <source>
        <dbReference type="ARBA" id="ARBA00009853"/>
    </source>
</evidence>
<feature type="transmembrane region" description="Helical" evidence="6">
    <location>
        <begin position="75"/>
        <end position="100"/>
    </location>
</feature>
<dbReference type="GO" id="GO:0016020">
    <property type="term" value="C:membrane"/>
    <property type="evidence" value="ECO:0007669"/>
    <property type="project" value="UniProtKB-SubCell"/>
</dbReference>
<evidence type="ECO:0000259" key="7">
    <source>
        <dbReference type="Pfam" id="PF00892"/>
    </source>
</evidence>
<dbReference type="EMBL" id="CP004394">
    <property type="protein sequence ID" value="AJE49176.1"/>
    <property type="molecule type" value="Genomic_DNA"/>
</dbReference>
<evidence type="ECO:0000256" key="3">
    <source>
        <dbReference type="ARBA" id="ARBA00022692"/>
    </source>
</evidence>
<sequence length="303" mass="31912">MTALPAAPVGRPLIGIAIVAFAVMNFALGDTLTKALTERFPVPAIIAARFWINFVLLVIFLGPRHGARLWRTTRTWLVVLRGLILAMGSLSMGFALRLIPVGEATSLVYLAPIVVILLSTPILGERPTRVSVAGAAVGFCGVLLIARPGSGLNPEGVLWALTGVVVTAFYHLTTRLLARTETAVSMQFYSALVGALVFTPLSLAGPAVPMPDGLDLARLMGVGVAMTAGHYLFTLAYREAPATLIAPFTYLQLLWAVMLGWLVFGHVPDWISTAGIALIAGSGAAIAATGHMMSRRVPPPPAG</sequence>